<accession>A0A7W9A0U0</accession>
<evidence type="ECO:0000313" key="1">
    <source>
        <dbReference type="EMBL" id="MBB5643558.1"/>
    </source>
</evidence>
<sequence length="57" mass="6383">MCKARQSTYSSTFRSLKKVSLISGNADPVKLFGKGTYSWRRENELDLSFVLGSALTH</sequence>
<gene>
    <name evidence="1" type="ORF">BJ997_004106</name>
</gene>
<organism evidence="1 2">
    <name type="scientific">Cryobacterium roopkundense</name>
    <dbReference type="NCBI Taxonomy" id="1001240"/>
    <lineage>
        <taxon>Bacteria</taxon>
        <taxon>Bacillati</taxon>
        <taxon>Actinomycetota</taxon>
        <taxon>Actinomycetes</taxon>
        <taxon>Micrococcales</taxon>
        <taxon>Microbacteriaceae</taxon>
        <taxon>Cryobacterium</taxon>
    </lineage>
</organism>
<dbReference type="EMBL" id="JACHBQ010000001">
    <property type="protein sequence ID" value="MBB5643558.1"/>
    <property type="molecule type" value="Genomic_DNA"/>
</dbReference>
<protein>
    <submittedName>
        <fullName evidence="1">Uncharacterized protein</fullName>
    </submittedName>
</protein>
<dbReference type="AlphaFoldDB" id="A0A7W9A0U0"/>
<name>A0A7W9A0U0_9MICO</name>
<reference evidence="1 2" key="1">
    <citation type="submission" date="2020-08" db="EMBL/GenBank/DDBJ databases">
        <title>Sequencing the genomes of 1000 actinobacteria strains.</title>
        <authorList>
            <person name="Klenk H.-P."/>
        </authorList>
    </citation>
    <scope>NUCLEOTIDE SEQUENCE [LARGE SCALE GENOMIC DNA]</scope>
    <source>
        <strain evidence="1 2">DSM 21065</strain>
    </source>
</reference>
<comment type="caution">
    <text evidence="1">The sequence shown here is derived from an EMBL/GenBank/DDBJ whole genome shotgun (WGS) entry which is preliminary data.</text>
</comment>
<dbReference type="Proteomes" id="UP000561726">
    <property type="component" value="Unassembled WGS sequence"/>
</dbReference>
<evidence type="ECO:0000313" key="2">
    <source>
        <dbReference type="Proteomes" id="UP000561726"/>
    </source>
</evidence>
<proteinExistence type="predicted"/>